<reference evidence="7 8" key="1">
    <citation type="submission" date="2018-07" db="EMBL/GenBank/DDBJ databases">
        <title>Genomic Encyclopedia of Type Strains, Phase IV (KMG-IV): sequencing the most valuable type-strain genomes for metagenomic binning, comparative biology and taxonomic classification.</title>
        <authorList>
            <person name="Goeker M."/>
        </authorList>
    </citation>
    <scope>NUCLEOTIDE SEQUENCE [LARGE SCALE GENOMIC DNA]</scope>
    <source>
        <strain evidence="7 8">DSM 25528</strain>
    </source>
</reference>
<sequence length="197" mass="21495">MGLETMALLILGIVVFLGIHLTRIVAPGFRDATVAKLGEQRWKGLYSLASFAALVVLVYGYANAPIVDLYYPPVWTAHLTLTLMLLAMIVLVASLLPAGHIAARAKHPMVLSVKIWAFAHLLANGDLRSVLLFGSFLAWGVVVRISLKRRERAGDLKPRPFVSARYDLLAIVIGAIVWGLFIARLHALLIGVPPIVM</sequence>
<accession>A0A6I7HR15</accession>
<comment type="caution">
    <text evidence="7">The sequence shown here is derived from an EMBL/GenBank/DDBJ whole genome shotgun (WGS) entry which is preliminary data.</text>
</comment>
<feature type="domain" description="NnrU" evidence="6">
    <location>
        <begin position="8"/>
        <end position="194"/>
    </location>
</feature>
<feature type="transmembrane region" description="Helical" evidence="5">
    <location>
        <begin position="74"/>
        <end position="96"/>
    </location>
</feature>
<evidence type="ECO:0000256" key="5">
    <source>
        <dbReference type="SAM" id="Phobius"/>
    </source>
</evidence>
<dbReference type="InterPro" id="IPR009915">
    <property type="entry name" value="NnrU_dom"/>
</dbReference>
<feature type="transmembrane region" description="Helical" evidence="5">
    <location>
        <begin position="168"/>
        <end position="192"/>
    </location>
</feature>
<proteinExistence type="predicted"/>
<evidence type="ECO:0000313" key="8">
    <source>
        <dbReference type="Proteomes" id="UP000252582"/>
    </source>
</evidence>
<evidence type="ECO:0000256" key="2">
    <source>
        <dbReference type="ARBA" id="ARBA00022692"/>
    </source>
</evidence>
<keyword evidence="3 5" id="KW-1133">Transmembrane helix</keyword>
<name>A0A6I7HR15_9HYPH</name>
<dbReference type="Proteomes" id="UP000252582">
    <property type="component" value="Unassembled WGS sequence"/>
</dbReference>
<evidence type="ECO:0000256" key="4">
    <source>
        <dbReference type="ARBA" id="ARBA00023136"/>
    </source>
</evidence>
<evidence type="ECO:0000256" key="3">
    <source>
        <dbReference type="ARBA" id="ARBA00022989"/>
    </source>
</evidence>
<keyword evidence="2 5" id="KW-0812">Transmembrane</keyword>
<evidence type="ECO:0000259" key="6">
    <source>
        <dbReference type="Pfam" id="PF07298"/>
    </source>
</evidence>
<feature type="transmembrane region" description="Helical" evidence="5">
    <location>
        <begin position="129"/>
        <end position="147"/>
    </location>
</feature>
<keyword evidence="8" id="KW-1185">Reference proteome</keyword>
<feature type="transmembrane region" description="Helical" evidence="5">
    <location>
        <begin position="45"/>
        <end position="62"/>
    </location>
</feature>
<dbReference type="Pfam" id="PF07298">
    <property type="entry name" value="NnrU"/>
    <property type="match status" value="1"/>
</dbReference>
<keyword evidence="4 5" id="KW-0472">Membrane</keyword>
<dbReference type="EMBL" id="QPIX01000001">
    <property type="protein sequence ID" value="RCW28136.1"/>
    <property type="molecule type" value="Genomic_DNA"/>
</dbReference>
<feature type="transmembrane region" description="Helical" evidence="5">
    <location>
        <begin position="6"/>
        <end position="25"/>
    </location>
</feature>
<organism evidence="7 8">
    <name type="scientific">Ciceribacter lividus</name>
    <dbReference type="NCBI Taxonomy" id="1197950"/>
    <lineage>
        <taxon>Bacteria</taxon>
        <taxon>Pseudomonadati</taxon>
        <taxon>Pseudomonadota</taxon>
        <taxon>Alphaproteobacteria</taxon>
        <taxon>Hyphomicrobiales</taxon>
        <taxon>Rhizobiaceae</taxon>
        <taxon>Ciceribacter</taxon>
    </lineage>
</organism>
<gene>
    <name evidence="7" type="ORF">DFR48_101145</name>
</gene>
<protein>
    <submittedName>
        <fullName evidence="7">Putative membrane protein</fullName>
    </submittedName>
</protein>
<evidence type="ECO:0000256" key="1">
    <source>
        <dbReference type="ARBA" id="ARBA00004141"/>
    </source>
</evidence>
<dbReference type="GO" id="GO:0016020">
    <property type="term" value="C:membrane"/>
    <property type="evidence" value="ECO:0007669"/>
    <property type="project" value="UniProtKB-SubCell"/>
</dbReference>
<comment type="subcellular location">
    <subcellularLocation>
        <location evidence="1">Membrane</location>
        <topology evidence="1">Multi-pass membrane protein</topology>
    </subcellularLocation>
</comment>
<evidence type="ECO:0000313" key="7">
    <source>
        <dbReference type="EMBL" id="RCW28136.1"/>
    </source>
</evidence>
<dbReference type="AlphaFoldDB" id="A0A6I7HR15"/>